<evidence type="ECO:0000313" key="1">
    <source>
        <dbReference type="EMBL" id="OSX66639.1"/>
    </source>
</evidence>
<dbReference type="InterPro" id="IPR032675">
    <property type="entry name" value="LRR_dom_sf"/>
</dbReference>
<dbReference type="Proteomes" id="UP000194127">
    <property type="component" value="Unassembled WGS sequence"/>
</dbReference>
<protein>
    <recommendedName>
        <fullName evidence="3">F-box domain-containing protein</fullName>
    </recommendedName>
</protein>
<keyword evidence="2" id="KW-1185">Reference proteome</keyword>
<dbReference type="Gene3D" id="3.80.10.10">
    <property type="entry name" value="Ribonuclease Inhibitor"/>
    <property type="match status" value="1"/>
</dbReference>
<reference evidence="1 2" key="1">
    <citation type="submission" date="2017-04" db="EMBL/GenBank/DDBJ databases">
        <title>Genome Sequence of the Model Brown-Rot Fungus Postia placenta SB12.</title>
        <authorList>
            <consortium name="DOE Joint Genome Institute"/>
            <person name="Gaskell J."/>
            <person name="Kersten P."/>
            <person name="Larrondo L.F."/>
            <person name="Canessa P."/>
            <person name="Martinez D."/>
            <person name="Hibbett D."/>
            <person name="Schmoll M."/>
            <person name="Kubicek C.P."/>
            <person name="Martinez A.T."/>
            <person name="Yadav J."/>
            <person name="Master E."/>
            <person name="Magnuson J.K."/>
            <person name="James T."/>
            <person name="Yaver D."/>
            <person name="Berka R."/>
            <person name="Labutti K."/>
            <person name="Lipzen A."/>
            <person name="Aerts A."/>
            <person name="Barry K."/>
            <person name="Henrissat B."/>
            <person name="Blanchette R."/>
            <person name="Grigoriev I."/>
            <person name="Cullen D."/>
        </authorList>
    </citation>
    <scope>NUCLEOTIDE SEQUENCE [LARGE SCALE GENOMIC DNA]</scope>
    <source>
        <strain evidence="1 2">MAD-698-R-SB12</strain>
    </source>
</reference>
<dbReference type="STRING" id="670580.A0A1X6NDC9"/>
<accession>A0A1X6NDC9</accession>
<dbReference type="RefSeq" id="XP_024343433.1">
    <property type="nucleotide sequence ID" value="XM_024480372.1"/>
</dbReference>
<dbReference type="AlphaFoldDB" id="A0A1X6NDC9"/>
<evidence type="ECO:0008006" key="3">
    <source>
        <dbReference type="Google" id="ProtNLM"/>
    </source>
</evidence>
<dbReference type="EMBL" id="KZ110592">
    <property type="protein sequence ID" value="OSX66639.1"/>
    <property type="molecule type" value="Genomic_DNA"/>
</dbReference>
<gene>
    <name evidence="1" type="ORF">POSPLADRAFT_1053267</name>
</gene>
<name>A0A1X6NDC9_9APHY</name>
<dbReference type="SUPFAM" id="SSF52047">
    <property type="entry name" value="RNI-like"/>
    <property type="match status" value="1"/>
</dbReference>
<dbReference type="GeneID" id="36325322"/>
<organism evidence="1 2">
    <name type="scientific">Postia placenta MAD-698-R-SB12</name>
    <dbReference type="NCBI Taxonomy" id="670580"/>
    <lineage>
        <taxon>Eukaryota</taxon>
        <taxon>Fungi</taxon>
        <taxon>Dikarya</taxon>
        <taxon>Basidiomycota</taxon>
        <taxon>Agaricomycotina</taxon>
        <taxon>Agaricomycetes</taxon>
        <taxon>Polyporales</taxon>
        <taxon>Adustoporiaceae</taxon>
        <taxon>Rhodonia</taxon>
    </lineage>
</organism>
<evidence type="ECO:0000313" key="2">
    <source>
        <dbReference type="Proteomes" id="UP000194127"/>
    </source>
</evidence>
<dbReference type="OrthoDB" id="2752819at2759"/>
<proteinExistence type="predicted"/>
<sequence length="539" mass="60647">MSSQALHNDLIVSTIFQQFYLPPHGWARRTETDSADVARAARVSKAFSEHALDALWKKLFDWVPLMRLLDDSVRQIRSPNRIESTWVICARIPPERWERFRLYARRIGFFSRSTGPFTTIHPSMFSLFQKLSGSQSLFPALTSVDWTQTDVKYGAEIMVFASEFLRKANFQYTLPHNPGLRENGPGEQDYVIASVLNAFSSQVPLLRNFILSAAIHPDALDFSGFRNLTELTLRLPFFTSSLINTCAYMEHLVYLDLVCTAVDTSSGWPEDLGSLDGFHSLHRLKLDFTTQQFATRLLNAISSSPLTSIAMGLVEDATPLSFSLVQTLKSLFPTCLRQVAIQFPHADQPSDFTISSYIHPLLLLKQLDKVSVTVTAKSPTEDEIHDMIDAWPSLTELSLDYWDPVSPLSITALSFFALGCPSLRSLSLGDVSLRGQPLSGVKVVTSHRLRHLSMRLSDEHLTTADKVTLARFLDDLFPHLEERSLLSGSQYFEDKELWDEIAAILKGFKAARAHELSRLQSDADSKAESNKATDIYHTI</sequence>